<evidence type="ECO:0000256" key="6">
    <source>
        <dbReference type="ARBA" id="ARBA00022617"/>
    </source>
</evidence>
<feature type="binding site" description="axial binding residue" evidence="14">
    <location>
        <position position="344"/>
    </location>
    <ligand>
        <name>heme</name>
        <dbReference type="ChEBI" id="CHEBI:30413"/>
    </ligand>
    <ligandPart>
        <name>Fe</name>
        <dbReference type="ChEBI" id="CHEBI:18248"/>
    </ligandPart>
</feature>
<evidence type="ECO:0000256" key="3">
    <source>
        <dbReference type="ARBA" id="ARBA00004174"/>
    </source>
</evidence>
<comment type="subcellular location">
    <subcellularLocation>
        <location evidence="4">Endoplasmic reticulum membrane</location>
        <topology evidence="4">Peripheral membrane protein</topology>
    </subcellularLocation>
    <subcellularLocation>
        <location evidence="3">Microsome membrane</location>
        <topology evidence="3">Peripheral membrane protein</topology>
    </subcellularLocation>
</comment>
<dbReference type="GO" id="GO:0004497">
    <property type="term" value="F:monooxygenase activity"/>
    <property type="evidence" value="ECO:0007669"/>
    <property type="project" value="UniProtKB-KW"/>
</dbReference>
<evidence type="ECO:0000256" key="15">
    <source>
        <dbReference type="RuleBase" id="RU000461"/>
    </source>
</evidence>
<dbReference type="GO" id="GO:0020037">
    <property type="term" value="F:heme binding"/>
    <property type="evidence" value="ECO:0007669"/>
    <property type="project" value="InterPro"/>
</dbReference>
<comment type="caution">
    <text evidence="16">The sequence shown here is derived from an EMBL/GenBank/DDBJ whole genome shotgun (WGS) entry which is preliminary data.</text>
</comment>
<dbReference type="AlphaFoldDB" id="A0AAU9VD38"/>
<organism evidence="16 17">
    <name type="scientific">Euphydryas editha</name>
    <name type="common">Edith's checkerspot</name>
    <dbReference type="NCBI Taxonomy" id="104508"/>
    <lineage>
        <taxon>Eukaryota</taxon>
        <taxon>Metazoa</taxon>
        <taxon>Ecdysozoa</taxon>
        <taxon>Arthropoda</taxon>
        <taxon>Hexapoda</taxon>
        <taxon>Insecta</taxon>
        <taxon>Pterygota</taxon>
        <taxon>Neoptera</taxon>
        <taxon>Endopterygota</taxon>
        <taxon>Lepidoptera</taxon>
        <taxon>Glossata</taxon>
        <taxon>Ditrysia</taxon>
        <taxon>Papilionoidea</taxon>
        <taxon>Nymphalidae</taxon>
        <taxon>Nymphalinae</taxon>
        <taxon>Euphydryas</taxon>
    </lineage>
</organism>
<evidence type="ECO:0000256" key="13">
    <source>
        <dbReference type="ARBA" id="ARBA00023136"/>
    </source>
</evidence>
<dbReference type="InterPro" id="IPR002401">
    <property type="entry name" value="Cyt_P450_E_grp-I"/>
</dbReference>
<dbReference type="PRINTS" id="PR00463">
    <property type="entry name" value="EP450I"/>
</dbReference>
<evidence type="ECO:0000256" key="1">
    <source>
        <dbReference type="ARBA" id="ARBA00001971"/>
    </source>
</evidence>
<dbReference type="GO" id="GO:0005789">
    <property type="term" value="C:endoplasmic reticulum membrane"/>
    <property type="evidence" value="ECO:0007669"/>
    <property type="project" value="UniProtKB-SubCell"/>
</dbReference>
<evidence type="ECO:0000256" key="5">
    <source>
        <dbReference type="ARBA" id="ARBA00010617"/>
    </source>
</evidence>
<evidence type="ECO:0000256" key="8">
    <source>
        <dbReference type="ARBA" id="ARBA00022824"/>
    </source>
</evidence>
<dbReference type="InterPro" id="IPR036396">
    <property type="entry name" value="Cyt_P450_sf"/>
</dbReference>
<evidence type="ECO:0000256" key="10">
    <source>
        <dbReference type="ARBA" id="ARBA00023002"/>
    </source>
</evidence>
<evidence type="ECO:0000313" key="16">
    <source>
        <dbReference type="EMBL" id="CAH2107740.1"/>
    </source>
</evidence>
<evidence type="ECO:0000256" key="7">
    <source>
        <dbReference type="ARBA" id="ARBA00022723"/>
    </source>
</evidence>
<keyword evidence="9" id="KW-0492">Microsome</keyword>
<keyword evidence="7 14" id="KW-0479">Metal-binding</keyword>
<name>A0AAU9VD38_EUPED</name>
<dbReference type="Gene3D" id="1.10.630.10">
    <property type="entry name" value="Cytochrome P450"/>
    <property type="match status" value="1"/>
</dbReference>
<proteinExistence type="inferred from homology"/>
<dbReference type="PANTHER" id="PTHR24291">
    <property type="entry name" value="CYTOCHROME P450 FAMILY 4"/>
    <property type="match status" value="1"/>
</dbReference>
<evidence type="ECO:0000256" key="2">
    <source>
        <dbReference type="ARBA" id="ARBA00003690"/>
    </source>
</evidence>
<dbReference type="InterPro" id="IPR001128">
    <property type="entry name" value="Cyt_P450"/>
</dbReference>
<evidence type="ECO:0000313" key="17">
    <source>
        <dbReference type="Proteomes" id="UP001153954"/>
    </source>
</evidence>
<comment type="similarity">
    <text evidence="5 15">Belongs to the cytochrome P450 family.</text>
</comment>
<evidence type="ECO:0000256" key="12">
    <source>
        <dbReference type="ARBA" id="ARBA00023033"/>
    </source>
</evidence>
<keyword evidence="6 14" id="KW-0349">Heme</keyword>
<comment type="function">
    <text evidence="2">May be involved in the metabolism of insect hormones and in the breakdown of synthetic insecticides.</text>
</comment>
<dbReference type="SUPFAM" id="SSF48264">
    <property type="entry name" value="Cytochrome P450"/>
    <property type="match status" value="1"/>
</dbReference>
<evidence type="ECO:0000256" key="4">
    <source>
        <dbReference type="ARBA" id="ARBA00004406"/>
    </source>
</evidence>
<dbReference type="Proteomes" id="UP001153954">
    <property type="component" value="Unassembled WGS sequence"/>
</dbReference>
<sequence>MEAWEECLETLERDPWVHIWYPRRKILVPSFAPRYVNSFVSVFEAQSKKMSDQLDFKVGRGNIGCFDYNVSYSLIAVCETIFGETLNTQRTFDRTFFNAFSQCLKYVTDRITKPWLHSDIIYKLLPMYARQMKYTNIVNQCIDNMIYAKQELLAKDDAIGKVDERIKTDKPPLNSFLELIIKNSKNNSEKGYTHEELREEIIVLAVAGSDTSAAGTSFTMLMLAQHPDVQDNVYKEIQDILGDPNKPLEAKDLIKLKYTTAVIKESLRLYPPISLLTRHCDKDLELPSGLVLPAGCDVIINILGVHRNPDYWGEDANEFKPERFISGHVPPNGFIPFSQGARNCVGQQYAMLSMTTVIVTILRRYRLKPATNVRRTKHNQLRLTFEVMTKEVNHFAIQVERR</sequence>
<evidence type="ECO:0000256" key="14">
    <source>
        <dbReference type="PIRSR" id="PIRSR602401-1"/>
    </source>
</evidence>
<evidence type="ECO:0000256" key="11">
    <source>
        <dbReference type="ARBA" id="ARBA00023004"/>
    </source>
</evidence>
<evidence type="ECO:0008006" key="18">
    <source>
        <dbReference type="Google" id="ProtNLM"/>
    </source>
</evidence>
<evidence type="ECO:0000256" key="9">
    <source>
        <dbReference type="ARBA" id="ARBA00022848"/>
    </source>
</evidence>
<dbReference type="InterPro" id="IPR050196">
    <property type="entry name" value="Cytochrome_P450_Monoox"/>
</dbReference>
<protein>
    <recommendedName>
        <fullName evidence="18">Cytochrome P450</fullName>
    </recommendedName>
</protein>
<accession>A0AAU9VD38</accession>
<keyword evidence="17" id="KW-1185">Reference proteome</keyword>
<dbReference type="PRINTS" id="PR00385">
    <property type="entry name" value="P450"/>
</dbReference>
<comment type="cofactor">
    <cofactor evidence="1 14">
        <name>heme</name>
        <dbReference type="ChEBI" id="CHEBI:30413"/>
    </cofactor>
</comment>
<keyword evidence="11 14" id="KW-0408">Iron</keyword>
<dbReference type="PROSITE" id="PS00086">
    <property type="entry name" value="CYTOCHROME_P450"/>
    <property type="match status" value="1"/>
</dbReference>
<dbReference type="Pfam" id="PF00067">
    <property type="entry name" value="p450"/>
    <property type="match status" value="1"/>
</dbReference>
<keyword evidence="8" id="KW-0256">Endoplasmic reticulum</keyword>
<gene>
    <name evidence="16" type="ORF">EEDITHA_LOCUS21741</name>
</gene>
<keyword evidence="13" id="KW-0472">Membrane</keyword>
<dbReference type="GO" id="GO:0005506">
    <property type="term" value="F:iron ion binding"/>
    <property type="evidence" value="ECO:0007669"/>
    <property type="project" value="InterPro"/>
</dbReference>
<dbReference type="GO" id="GO:0016705">
    <property type="term" value="F:oxidoreductase activity, acting on paired donors, with incorporation or reduction of molecular oxygen"/>
    <property type="evidence" value="ECO:0007669"/>
    <property type="project" value="InterPro"/>
</dbReference>
<reference evidence="16" key="1">
    <citation type="submission" date="2022-03" db="EMBL/GenBank/DDBJ databases">
        <authorList>
            <person name="Tunstrom K."/>
        </authorList>
    </citation>
    <scope>NUCLEOTIDE SEQUENCE</scope>
</reference>
<keyword evidence="10 15" id="KW-0560">Oxidoreductase</keyword>
<keyword evidence="12 15" id="KW-0503">Monooxygenase</keyword>
<dbReference type="InterPro" id="IPR017972">
    <property type="entry name" value="Cyt_P450_CS"/>
</dbReference>
<dbReference type="EMBL" id="CAKOGL010000030">
    <property type="protein sequence ID" value="CAH2107740.1"/>
    <property type="molecule type" value="Genomic_DNA"/>
</dbReference>
<dbReference type="PANTHER" id="PTHR24291:SF189">
    <property type="entry name" value="CYTOCHROME P450 4C3-RELATED"/>
    <property type="match status" value="1"/>
</dbReference>